<keyword evidence="1" id="KW-0614">Plasmid</keyword>
<dbReference type="EMBL" id="LN868939">
    <property type="protein sequence ID" value="CRY80691.1"/>
    <property type="molecule type" value="Genomic_DNA"/>
</dbReference>
<name>A0A0H5PDN3_NOCFR</name>
<evidence type="ECO:0000313" key="2">
    <source>
        <dbReference type="Proteomes" id="UP000057820"/>
    </source>
</evidence>
<dbReference type="AlphaFoldDB" id="A0A0H5PDN3"/>
<protein>
    <submittedName>
        <fullName evidence="1">Uncharacterized protein</fullName>
    </submittedName>
</protein>
<evidence type="ECO:0000313" key="1">
    <source>
        <dbReference type="EMBL" id="CRY80691.1"/>
    </source>
</evidence>
<gene>
    <name evidence="1" type="ORF">ERS450000_03992</name>
</gene>
<reference evidence="2" key="1">
    <citation type="submission" date="2015-03" db="EMBL/GenBank/DDBJ databases">
        <authorList>
            <consortium name="Pathogen Informatics"/>
        </authorList>
    </citation>
    <scope>NUCLEOTIDE SEQUENCE [LARGE SCALE GENOMIC DNA]</scope>
    <source>
        <strain evidence="2">NCTC11134</strain>
        <plasmid evidence="2">2</plasmid>
    </source>
</reference>
<sequence>MRFTTRTTGLLAAPPPILVRAAARMHRAGTQARNA</sequence>
<proteinExistence type="predicted"/>
<accession>A0A0H5PDN3</accession>
<dbReference type="Proteomes" id="UP000057820">
    <property type="component" value="Plasmid 2"/>
</dbReference>
<geneLocation type="plasmid" evidence="1">
    <name>2</name>
</geneLocation>
<organism evidence="1 2">
    <name type="scientific">Nocardia farcinica</name>
    <dbReference type="NCBI Taxonomy" id="37329"/>
    <lineage>
        <taxon>Bacteria</taxon>
        <taxon>Bacillati</taxon>
        <taxon>Actinomycetota</taxon>
        <taxon>Actinomycetes</taxon>
        <taxon>Mycobacteriales</taxon>
        <taxon>Nocardiaceae</taxon>
        <taxon>Nocardia</taxon>
    </lineage>
</organism>
<dbReference type="KEGG" id="nfr:ERS450000_03992"/>